<dbReference type="Gene3D" id="1.10.510.10">
    <property type="entry name" value="Transferase(Phosphotransferase) domain 1"/>
    <property type="match status" value="1"/>
</dbReference>
<dbReference type="RefSeq" id="XP_033383436.1">
    <property type="nucleotide sequence ID" value="XM_033533980.1"/>
</dbReference>
<dbReference type="InterPro" id="IPR000719">
    <property type="entry name" value="Prot_kinase_dom"/>
</dbReference>
<name>A0A6A5XQI7_9PLEO</name>
<dbReference type="InterPro" id="IPR011009">
    <property type="entry name" value="Kinase-like_dom_sf"/>
</dbReference>
<dbReference type="GO" id="GO:0004672">
    <property type="term" value="F:protein kinase activity"/>
    <property type="evidence" value="ECO:0007669"/>
    <property type="project" value="InterPro"/>
</dbReference>
<dbReference type="GO" id="GO:0005524">
    <property type="term" value="F:ATP binding"/>
    <property type="evidence" value="ECO:0007669"/>
    <property type="project" value="InterPro"/>
</dbReference>
<accession>A0A6A5XQI7</accession>
<dbReference type="SMART" id="SM00220">
    <property type="entry name" value="S_TKc"/>
    <property type="match status" value="1"/>
</dbReference>
<dbReference type="SUPFAM" id="SSF56112">
    <property type="entry name" value="Protein kinase-like (PK-like)"/>
    <property type="match status" value="1"/>
</dbReference>
<dbReference type="Proteomes" id="UP000799778">
    <property type="component" value="Unassembled WGS sequence"/>
</dbReference>
<protein>
    <recommendedName>
        <fullName evidence="1">Protein kinase domain-containing protein</fullName>
    </recommendedName>
</protein>
<dbReference type="OrthoDB" id="1668230at2759"/>
<dbReference type="GeneID" id="54291377"/>
<feature type="domain" description="Protein kinase" evidence="1">
    <location>
        <begin position="1"/>
        <end position="228"/>
    </location>
</feature>
<evidence type="ECO:0000313" key="2">
    <source>
        <dbReference type="EMBL" id="KAF2015097.1"/>
    </source>
</evidence>
<keyword evidence="3" id="KW-1185">Reference proteome</keyword>
<sequence length="237" mass="26727">MEVLSNSGRTSIIYTISDTLVWKTVRRSPLNEKFTAENEHAALVEQQLLHRLGTHPSIIQYHGRREISGKQGLLFTKANLGDLQSYLDNHNSTISDTTGVAVGVLLADFGGSRCLELSLDGHLLPDFPFSHPQVVDDTSPVLDLFSLGVLMYIIMTGHFPFHTGASPRNEEFWTYQEYVEQKYLNDEFPDLEGIMFGDVIEGCCRERRFRTADEVVEAMKAEMEDVFMNGYSEVRAG</sequence>
<organism evidence="2 3">
    <name type="scientific">Aaosphaeria arxii CBS 175.79</name>
    <dbReference type="NCBI Taxonomy" id="1450172"/>
    <lineage>
        <taxon>Eukaryota</taxon>
        <taxon>Fungi</taxon>
        <taxon>Dikarya</taxon>
        <taxon>Ascomycota</taxon>
        <taxon>Pezizomycotina</taxon>
        <taxon>Dothideomycetes</taxon>
        <taxon>Pleosporomycetidae</taxon>
        <taxon>Pleosporales</taxon>
        <taxon>Pleosporales incertae sedis</taxon>
        <taxon>Aaosphaeria</taxon>
    </lineage>
</organism>
<dbReference type="AlphaFoldDB" id="A0A6A5XQI7"/>
<evidence type="ECO:0000259" key="1">
    <source>
        <dbReference type="SMART" id="SM00220"/>
    </source>
</evidence>
<proteinExistence type="predicted"/>
<evidence type="ECO:0000313" key="3">
    <source>
        <dbReference type="Proteomes" id="UP000799778"/>
    </source>
</evidence>
<dbReference type="EMBL" id="ML978070">
    <property type="protein sequence ID" value="KAF2015097.1"/>
    <property type="molecule type" value="Genomic_DNA"/>
</dbReference>
<gene>
    <name evidence="2" type="ORF">BU24DRAFT_493560</name>
</gene>
<reference evidence="2" key="1">
    <citation type="journal article" date="2020" name="Stud. Mycol.">
        <title>101 Dothideomycetes genomes: a test case for predicting lifestyles and emergence of pathogens.</title>
        <authorList>
            <person name="Haridas S."/>
            <person name="Albert R."/>
            <person name="Binder M."/>
            <person name="Bloem J."/>
            <person name="Labutti K."/>
            <person name="Salamov A."/>
            <person name="Andreopoulos B."/>
            <person name="Baker S."/>
            <person name="Barry K."/>
            <person name="Bills G."/>
            <person name="Bluhm B."/>
            <person name="Cannon C."/>
            <person name="Castanera R."/>
            <person name="Culley D."/>
            <person name="Daum C."/>
            <person name="Ezra D."/>
            <person name="Gonzalez J."/>
            <person name="Henrissat B."/>
            <person name="Kuo A."/>
            <person name="Liang C."/>
            <person name="Lipzen A."/>
            <person name="Lutzoni F."/>
            <person name="Magnuson J."/>
            <person name="Mondo S."/>
            <person name="Nolan M."/>
            <person name="Ohm R."/>
            <person name="Pangilinan J."/>
            <person name="Park H.-J."/>
            <person name="Ramirez L."/>
            <person name="Alfaro M."/>
            <person name="Sun H."/>
            <person name="Tritt A."/>
            <person name="Yoshinaga Y."/>
            <person name="Zwiers L.-H."/>
            <person name="Turgeon B."/>
            <person name="Goodwin S."/>
            <person name="Spatafora J."/>
            <person name="Crous P."/>
            <person name="Grigoriev I."/>
        </authorList>
    </citation>
    <scope>NUCLEOTIDE SEQUENCE</scope>
    <source>
        <strain evidence="2">CBS 175.79</strain>
    </source>
</reference>